<evidence type="ECO:0008006" key="3">
    <source>
        <dbReference type="Google" id="ProtNLM"/>
    </source>
</evidence>
<reference evidence="2" key="1">
    <citation type="journal article" date="2016" name="Ticks Tick Borne Dis.">
        <title>De novo assembly and annotation of the salivary gland transcriptome of Rhipicephalus appendiculatus male and female ticks during blood feeding.</title>
        <authorList>
            <person name="de Castro M.H."/>
            <person name="de Klerk D."/>
            <person name="Pienaar R."/>
            <person name="Latif A.A."/>
            <person name="Rees D.J."/>
            <person name="Mans B.J."/>
        </authorList>
    </citation>
    <scope>NUCLEOTIDE SEQUENCE</scope>
    <source>
        <tissue evidence="2">Salivary glands</tissue>
    </source>
</reference>
<keyword evidence="1" id="KW-0732">Signal</keyword>
<proteinExistence type="predicted"/>
<feature type="chain" id="PRO_5007285145" description="Pancreatic trypsin inhibitor" evidence="1">
    <location>
        <begin position="21"/>
        <end position="94"/>
    </location>
</feature>
<sequence length="94" mass="10467">MRVALLGLLVVSALFTVVEGGRRRRQELKQNRVNTTAHKRWCCAGSKKCHASVTATSKRARSCFHSCIQCFQACSAVVPNTERDMEKRICLGLS</sequence>
<feature type="signal peptide" evidence="1">
    <location>
        <begin position="1"/>
        <end position="20"/>
    </location>
</feature>
<accession>A0A131YGC2</accession>
<dbReference type="AlphaFoldDB" id="A0A131YGC2"/>
<evidence type="ECO:0000313" key="2">
    <source>
        <dbReference type="EMBL" id="JAP77555.1"/>
    </source>
</evidence>
<dbReference type="EMBL" id="GEDV01011002">
    <property type="protein sequence ID" value="JAP77555.1"/>
    <property type="molecule type" value="Transcribed_RNA"/>
</dbReference>
<evidence type="ECO:0000256" key="1">
    <source>
        <dbReference type="SAM" id="SignalP"/>
    </source>
</evidence>
<name>A0A131YGC2_RHIAP</name>
<organism evidence="2">
    <name type="scientific">Rhipicephalus appendiculatus</name>
    <name type="common">Brown ear tick</name>
    <dbReference type="NCBI Taxonomy" id="34631"/>
    <lineage>
        <taxon>Eukaryota</taxon>
        <taxon>Metazoa</taxon>
        <taxon>Ecdysozoa</taxon>
        <taxon>Arthropoda</taxon>
        <taxon>Chelicerata</taxon>
        <taxon>Arachnida</taxon>
        <taxon>Acari</taxon>
        <taxon>Parasitiformes</taxon>
        <taxon>Ixodida</taxon>
        <taxon>Ixodoidea</taxon>
        <taxon>Ixodidae</taxon>
        <taxon>Rhipicephalinae</taxon>
        <taxon>Rhipicephalus</taxon>
        <taxon>Rhipicephalus</taxon>
    </lineage>
</organism>
<protein>
    <recommendedName>
        <fullName evidence="3">Pancreatic trypsin inhibitor</fullName>
    </recommendedName>
</protein>